<dbReference type="GeneID" id="99746991"/>
<dbReference type="Gene3D" id="3.40.640.10">
    <property type="entry name" value="Type I PLP-dependent aspartate aminotransferase-like (Major domain)"/>
    <property type="match status" value="1"/>
</dbReference>
<dbReference type="InterPro" id="IPR015421">
    <property type="entry name" value="PyrdxlP-dep_Trfase_major"/>
</dbReference>
<dbReference type="Pfam" id="PF12897">
    <property type="entry name" value="Asp_aminotransf"/>
    <property type="match status" value="1"/>
</dbReference>
<sequence>MKTYQEMSKEELTQELTALKAEYEKIKGMGLALDMSRGKPGADQLDLSMGMLDVLDSKTALKSENGTDLRNYGVLDGIPEAKKLIADVIGTKPENVIIYGNSSLNIMYDQVARAEMFGICGNTPWCKLDKVKFLCPVPGYDRHFAITETFGIEMINIPMTENGPDMDLVEKYVNNDETVKGIWCVPKYSNPQGVVYSDETVRRFAALKPAAADFRIFWDNAYVVHHLYKEDQAQILDILEECKKAGNPDMVFEFCSTSKVSFPGSGIAAIASSETNIADIKKRLTIQTIGHDKINQLRHVKFFKNVDGIKAHMEKQADLIRPKFELVEKIFSDELASRGIGTWMHPLGGYFISFEAPEGCAKEIVSKCKEAGVVLTGAGSPFPYKKDPKDSVIRIAPTYPSLAELEQAANVFVVVVRMVAAEKFLAEK</sequence>
<name>A0A0M6WDV2_9FIRM</name>
<accession>A0A0M6WDV2</accession>
<dbReference type="InterPro" id="IPR024551">
    <property type="entry name" value="AspAT_Ic"/>
</dbReference>
<dbReference type="Gene3D" id="3.90.1150.10">
    <property type="entry name" value="Aspartate Aminotransferase, domain 1"/>
    <property type="match status" value="1"/>
</dbReference>
<dbReference type="PANTHER" id="PTHR43799:SF1">
    <property type="entry name" value="ASPARTATE AMINOTRANSFERASE"/>
    <property type="match status" value="1"/>
</dbReference>
<proteinExistence type="predicted"/>
<dbReference type="STRING" id="301302.ERS852420_02541"/>
<dbReference type="SUPFAM" id="SSF53383">
    <property type="entry name" value="PLP-dependent transferases"/>
    <property type="match status" value="1"/>
</dbReference>
<evidence type="ECO:0000313" key="2">
    <source>
        <dbReference type="Proteomes" id="UP000049979"/>
    </source>
</evidence>
<dbReference type="OrthoDB" id="9802328at2"/>
<dbReference type="RefSeq" id="WP_055066908.1">
    <property type="nucleotide sequence ID" value="NZ_CP173697.1"/>
</dbReference>
<dbReference type="CDD" id="cd00609">
    <property type="entry name" value="AAT_like"/>
    <property type="match status" value="1"/>
</dbReference>
<dbReference type="AlphaFoldDB" id="A0A0M6WDV2"/>
<dbReference type="Proteomes" id="UP000049979">
    <property type="component" value="Unassembled WGS sequence"/>
</dbReference>
<organism evidence="1 2">
    <name type="scientific">Roseburia faecis</name>
    <dbReference type="NCBI Taxonomy" id="301302"/>
    <lineage>
        <taxon>Bacteria</taxon>
        <taxon>Bacillati</taxon>
        <taxon>Bacillota</taxon>
        <taxon>Clostridia</taxon>
        <taxon>Lachnospirales</taxon>
        <taxon>Lachnospiraceae</taxon>
        <taxon>Roseburia</taxon>
    </lineage>
</organism>
<dbReference type="InterPro" id="IPR015422">
    <property type="entry name" value="PyrdxlP-dep_Trfase_small"/>
</dbReference>
<keyword evidence="2" id="KW-1185">Reference proteome</keyword>
<gene>
    <name evidence="1" type="ORF">M72_00931</name>
</gene>
<dbReference type="PANTHER" id="PTHR43799">
    <property type="entry name" value="AMINOTRANSFERASE, PUTATIVE-RELATED"/>
    <property type="match status" value="1"/>
</dbReference>
<evidence type="ECO:0000313" key="1">
    <source>
        <dbReference type="EMBL" id="CRL32979.1"/>
    </source>
</evidence>
<dbReference type="EMBL" id="CVRR01000005">
    <property type="protein sequence ID" value="CRL32979.1"/>
    <property type="molecule type" value="Genomic_DNA"/>
</dbReference>
<dbReference type="InterPro" id="IPR015424">
    <property type="entry name" value="PyrdxlP-dep_Trfase"/>
</dbReference>
<protein>
    <submittedName>
        <fullName evidence="1">GntR family transcriptional regulator protein</fullName>
    </submittedName>
</protein>
<reference evidence="2" key="1">
    <citation type="submission" date="2015-05" db="EMBL/GenBank/DDBJ databases">
        <authorList>
            <consortium name="Pathogen Informatics"/>
        </authorList>
    </citation>
    <scope>NUCLEOTIDE SEQUENCE [LARGE SCALE GENOMIC DNA]</scope>
    <source>
        <strain evidence="2">M72</strain>
    </source>
</reference>
<dbReference type="GO" id="GO:0004069">
    <property type="term" value="F:L-aspartate:2-oxoglutarate aminotransferase activity"/>
    <property type="evidence" value="ECO:0007669"/>
    <property type="project" value="InterPro"/>
</dbReference>